<evidence type="ECO:0000256" key="1">
    <source>
        <dbReference type="SAM" id="MobiDB-lite"/>
    </source>
</evidence>
<feature type="region of interest" description="Disordered" evidence="1">
    <location>
        <begin position="253"/>
        <end position="295"/>
    </location>
</feature>
<feature type="region of interest" description="Disordered" evidence="1">
    <location>
        <begin position="173"/>
        <end position="192"/>
    </location>
</feature>
<dbReference type="Gene3D" id="3.10.310.50">
    <property type="match status" value="1"/>
</dbReference>
<dbReference type="Proteomes" id="UP000482209">
    <property type="component" value="Unassembled WGS sequence"/>
</dbReference>
<name>A0A6L5Y125_9FIRM</name>
<feature type="domain" description="TPM" evidence="3">
    <location>
        <begin position="49"/>
        <end position="166"/>
    </location>
</feature>
<evidence type="ECO:0000256" key="2">
    <source>
        <dbReference type="SAM" id="Phobius"/>
    </source>
</evidence>
<proteinExistence type="predicted"/>
<keyword evidence="2" id="KW-0472">Membrane</keyword>
<reference evidence="4 5" key="1">
    <citation type="submission" date="2019-08" db="EMBL/GenBank/DDBJ databases">
        <title>In-depth cultivation of the pig gut microbiome towards novel bacterial diversity and tailored functional studies.</title>
        <authorList>
            <person name="Wylensek D."/>
            <person name="Hitch T.C.A."/>
            <person name="Clavel T."/>
        </authorList>
    </citation>
    <scope>NUCLEOTIDE SEQUENCE [LARGE SCALE GENOMIC DNA]</scope>
    <source>
        <strain evidence="4 5">WCA-693-APC-MOT-I</strain>
    </source>
</reference>
<protein>
    <submittedName>
        <fullName evidence="4">TPM domain-containing protein</fullName>
    </submittedName>
</protein>
<comment type="caution">
    <text evidence="4">The sequence shown here is derived from an EMBL/GenBank/DDBJ whole genome shotgun (WGS) entry which is preliminary data.</text>
</comment>
<evidence type="ECO:0000313" key="5">
    <source>
        <dbReference type="Proteomes" id="UP000482209"/>
    </source>
</evidence>
<evidence type="ECO:0000259" key="3">
    <source>
        <dbReference type="Pfam" id="PF04536"/>
    </source>
</evidence>
<sequence length="295" mass="32762">MKCFIRKKPVYSLFLVVLLFCLCFCHSFTIYAKKTSEASASKKNTVKFIYDNDNLFTDEQADKLKKKCKKLKKLYDFNSVILTDGETSDDPQIRVEDFYDENADILNDAVILYINMTDRNVRIDGFGACQYIFDNKTIDSILDELIPYLADENCYKASVHFLNRANDFAVTDTSSTAYSEDTKNNNSSSTDEEISFGGKTLIVFGISILIGAVTVGIMLYNSSARITTTGNTYLDPRNARILAHWDRYVRTTTTRTPKPKDDSNHNNSSTNFGGGSGGGGVSSGGHSHSGGGRSF</sequence>
<organism evidence="4 5">
    <name type="scientific">Velocimicrobium porci</name>
    <dbReference type="NCBI Taxonomy" id="2606634"/>
    <lineage>
        <taxon>Bacteria</taxon>
        <taxon>Bacillati</taxon>
        <taxon>Bacillota</taxon>
        <taxon>Clostridia</taxon>
        <taxon>Lachnospirales</taxon>
        <taxon>Lachnospiraceae</taxon>
        <taxon>Velocimicrobium</taxon>
    </lineage>
</organism>
<feature type="compositionally biased region" description="Polar residues" evidence="1">
    <location>
        <begin position="173"/>
        <end position="189"/>
    </location>
</feature>
<keyword evidence="2" id="KW-1133">Transmembrane helix</keyword>
<keyword evidence="2" id="KW-0812">Transmembrane</keyword>
<evidence type="ECO:0000313" key="4">
    <source>
        <dbReference type="EMBL" id="MSS64108.1"/>
    </source>
</evidence>
<accession>A0A6L5Y125</accession>
<feature type="transmembrane region" description="Helical" evidence="2">
    <location>
        <begin position="201"/>
        <end position="220"/>
    </location>
</feature>
<feature type="compositionally biased region" description="Gly residues" evidence="1">
    <location>
        <begin position="272"/>
        <end position="295"/>
    </location>
</feature>
<dbReference type="RefSeq" id="WP_154519506.1">
    <property type="nucleotide sequence ID" value="NZ_VUMT01000013.1"/>
</dbReference>
<dbReference type="EMBL" id="VUMT01000013">
    <property type="protein sequence ID" value="MSS64108.1"/>
    <property type="molecule type" value="Genomic_DNA"/>
</dbReference>
<keyword evidence="5" id="KW-1185">Reference proteome</keyword>
<gene>
    <name evidence="4" type="ORF">FYJ58_09510</name>
</gene>
<dbReference type="InterPro" id="IPR007621">
    <property type="entry name" value="TPM_dom"/>
</dbReference>
<dbReference type="AlphaFoldDB" id="A0A6L5Y125"/>
<dbReference type="Pfam" id="PF04536">
    <property type="entry name" value="TPM_phosphatase"/>
    <property type="match status" value="1"/>
</dbReference>